<dbReference type="InterPro" id="IPR037012">
    <property type="entry name" value="NanQ/TabA/YiaL_sf"/>
</dbReference>
<reference evidence="1" key="1">
    <citation type="submission" date="2015-04" db="EMBL/GenBank/DDBJ databases">
        <title>Carnobacterium maltaromaticum LMA28 complete chromosome sequence.</title>
        <authorList>
            <person name="Borges F."/>
            <person name="Cailliez-Grimal C."/>
        </authorList>
    </citation>
    <scope>NUCLEOTIDE SEQUENCE [LARGE SCALE GENOMIC DNA]</scope>
    <source>
        <strain evidence="1">LMA28</strain>
        <plasmid evidence="1">megaplasmid</plasmid>
    </source>
</reference>
<dbReference type="GO" id="GO:0005829">
    <property type="term" value="C:cytosol"/>
    <property type="evidence" value="ECO:0007669"/>
    <property type="project" value="TreeGrafter"/>
</dbReference>
<protein>
    <submittedName>
        <fullName evidence="1">YhcH/YjgK/YiaL family protein</fullName>
    </submittedName>
</protein>
<dbReference type="PANTHER" id="PTHR34986:SF1">
    <property type="entry name" value="PROTEIN YIAL"/>
    <property type="match status" value="1"/>
</dbReference>
<organism evidence="1">
    <name type="scientific">Carnobacterium maltaromaticum</name>
    <name type="common">Carnobacterium piscicola</name>
    <dbReference type="NCBI Taxonomy" id="2751"/>
    <lineage>
        <taxon>Bacteria</taxon>
        <taxon>Bacillati</taxon>
        <taxon>Bacillota</taxon>
        <taxon>Bacilli</taxon>
        <taxon>Lactobacillales</taxon>
        <taxon>Carnobacteriaceae</taxon>
        <taxon>Carnobacterium</taxon>
    </lineage>
</organism>
<dbReference type="InterPro" id="IPR004375">
    <property type="entry name" value="NanQ/TabA/YiaL"/>
</dbReference>
<dbReference type="SUPFAM" id="SSF51197">
    <property type="entry name" value="Clavaminate synthase-like"/>
    <property type="match status" value="1"/>
</dbReference>
<proteinExistence type="predicted"/>
<dbReference type="PANTHER" id="PTHR34986">
    <property type="entry name" value="EVOLVED BETA-GALACTOSIDASE SUBUNIT BETA"/>
    <property type="match status" value="1"/>
</dbReference>
<dbReference type="AlphaFoldDB" id="A0A1Z5AWW7"/>
<dbReference type="RefSeq" id="WP_056998951.1">
    <property type="nucleotide sequence ID" value="NZ_JBFUWU010000001.1"/>
</dbReference>
<name>A0A1Z5AWW7_CARML</name>
<geneLocation type="plasmid" evidence="1">
    <name>megaplasmid</name>
</geneLocation>
<dbReference type="NCBIfam" id="TIGR00022">
    <property type="entry name" value="YhcH/YjgK/YiaL family protein"/>
    <property type="match status" value="1"/>
</dbReference>
<gene>
    <name evidence="1" type="ORF">BN424_mp0023</name>
</gene>
<accession>A0A1Z5AWW7</accession>
<reference evidence="1" key="2">
    <citation type="submission" date="2015-04" db="EMBL/GenBank/DDBJ databases">
        <title>Carnobacterium maltaromaticum LMA28 plasmids.</title>
        <authorList>
            <person name="Cailliez-Grimal C."/>
            <person name="Iskandar C."/>
        </authorList>
    </citation>
    <scope>NUCLEOTIDE SEQUENCE [LARGE SCALE GENOMIC DNA]</scope>
    <source>
        <strain evidence="1">LMA28</strain>
        <plasmid evidence="1">megaplasmid</plasmid>
    </source>
</reference>
<dbReference type="Pfam" id="PF04074">
    <property type="entry name" value="DUF386"/>
    <property type="match status" value="1"/>
</dbReference>
<dbReference type="Gene3D" id="2.60.120.370">
    <property type="entry name" value="YhcH/YjgK/YiaL"/>
    <property type="match status" value="1"/>
</dbReference>
<keyword evidence="1" id="KW-0614">Plasmid</keyword>
<dbReference type="EMBL" id="LN846931">
    <property type="protein sequence ID" value="CRI06565.1"/>
    <property type="molecule type" value="Genomic_DNA"/>
</dbReference>
<sequence>MIYDKIENLESYKGMYPNLAKALAYLSNNDLSKLKLGKNEILREQIYLMVQKNKLKSDKPKEFEYHRRYADIHIVIEGEEQVTYGTGEEVATKPYDEGNDFGLVNCSETYTFSLSVGNFLLFLPEEAHQAGKSTLTSSEVKKYVVKVLI</sequence>
<evidence type="ECO:0000313" key="1">
    <source>
        <dbReference type="EMBL" id="CRI06565.1"/>
    </source>
</evidence>